<gene>
    <name evidence="1" type="ORF">CtesDRAFT_PD1270</name>
</gene>
<dbReference type="EMBL" id="AAUJ02000001">
    <property type="protein sequence ID" value="EED66324.1"/>
    <property type="molecule type" value="Genomic_DNA"/>
</dbReference>
<evidence type="ECO:0000313" key="2">
    <source>
        <dbReference type="Proteomes" id="UP000003039"/>
    </source>
</evidence>
<sequence>MRPFLRLTESAFNQAGRSRAPSFRFFDRENSNFI</sequence>
<reference evidence="1 2" key="1">
    <citation type="journal article" date="2004" name="Appl. Environ. Microbiol.">
        <title>Mineralization of individual congeners of linear alkylbenzenesulfonate by defined pairs of heterotrophic bacteria.</title>
        <authorList>
            <person name="Schleheck D."/>
            <person name="Knepper T.P."/>
            <person name="Fischer K."/>
            <person name="Cook A.M."/>
        </authorList>
    </citation>
    <scope>NUCLEOTIDE SEQUENCE [LARGE SCALE GENOMIC DNA]</scope>
    <source>
        <strain evidence="2">DSM 14576 / KF-1</strain>
    </source>
</reference>
<dbReference type="Proteomes" id="UP000003039">
    <property type="component" value="Unassembled WGS sequence"/>
</dbReference>
<evidence type="ECO:0000313" key="1">
    <source>
        <dbReference type="EMBL" id="EED66324.1"/>
    </source>
</evidence>
<comment type="caution">
    <text evidence="1">The sequence shown here is derived from an EMBL/GenBank/DDBJ whole genome shotgun (WGS) entry which is preliminary data.</text>
</comment>
<protein>
    <submittedName>
        <fullName evidence="1">Uncharacterized protein</fullName>
    </submittedName>
</protein>
<organism evidence="1 2">
    <name type="scientific">Comamonas testosteroni (strain DSM 14576 / KF-1)</name>
    <name type="common">Pseudomonas testosteroni</name>
    <dbReference type="NCBI Taxonomy" id="399795"/>
    <lineage>
        <taxon>Bacteria</taxon>
        <taxon>Pseudomonadati</taxon>
        <taxon>Pseudomonadota</taxon>
        <taxon>Betaproteobacteria</taxon>
        <taxon>Burkholderiales</taxon>
        <taxon>Comamonadaceae</taxon>
        <taxon>Comamonas</taxon>
    </lineage>
</organism>
<name>B7X0H4_COMTK</name>
<dbReference type="AlphaFoldDB" id="B7X0H4"/>
<accession>B7X0H4</accession>
<proteinExistence type="predicted"/>